<dbReference type="PANTHER" id="PTHR43883:SF1">
    <property type="entry name" value="GLUCONOKINASE"/>
    <property type="match status" value="1"/>
</dbReference>
<name>A0ABP8YTZ5_9ACTN</name>
<dbReference type="InterPro" id="IPR027417">
    <property type="entry name" value="P-loop_NTPase"/>
</dbReference>
<dbReference type="InterPro" id="IPR011009">
    <property type="entry name" value="Kinase-like_dom_sf"/>
</dbReference>
<evidence type="ECO:0000313" key="2">
    <source>
        <dbReference type="EMBL" id="GAA4737640.1"/>
    </source>
</evidence>
<dbReference type="Gene3D" id="3.40.50.300">
    <property type="entry name" value="P-loop containing nucleotide triphosphate hydrolases"/>
    <property type="match status" value="1"/>
</dbReference>
<dbReference type="PANTHER" id="PTHR43883">
    <property type="entry name" value="SLR0207 PROTEIN"/>
    <property type="match status" value="1"/>
</dbReference>
<dbReference type="SUPFAM" id="SSF56112">
    <property type="entry name" value="Protein kinase-like (PK-like)"/>
    <property type="match status" value="1"/>
</dbReference>
<dbReference type="Pfam" id="PF01636">
    <property type="entry name" value="APH"/>
    <property type="match status" value="1"/>
</dbReference>
<evidence type="ECO:0000259" key="1">
    <source>
        <dbReference type="Pfam" id="PF01636"/>
    </source>
</evidence>
<keyword evidence="3" id="KW-1185">Reference proteome</keyword>
<protein>
    <submittedName>
        <fullName evidence="2">AAA family ATPase</fullName>
    </submittedName>
</protein>
<comment type="caution">
    <text evidence="2">The sequence shown here is derived from an EMBL/GenBank/DDBJ whole genome shotgun (WGS) entry which is preliminary data.</text>
</comment>
<dbReference type="Pfam" id="PF13671">
    <property type="entry name" value="AAA_33"/>
    <property type="match status" value="1"/>
</dbReference>
<proteinExistence type="predicted"/>
<dbReference type="EMBL" id="BAABIE010000001">
    <property type="protein sequence ID" value="GAA4737640.1"/>
    <property type="molecule type" value="Genomic_DNA"/>
</dbReference>
<dbReference type="SUPFAM" id="SSF52540">
    <property type="entry name" value="P-loop containing nucleoside triphosphate hydrolases"/>
    <property type="match status" value="1"/>
</dbReference>
<evidence type="ECO:0000313" key="3">
    <source>
        <dbReference type="Proteomes" id="UP001500822"/>
    </source>
</evidence>
<accession>A0ABP8YTZ5</accession>
<feature type="domain" description="Aminoglycoside phosphotransferase" evidence="1">
    <location>
        <begin position="142"/>
        <end position="305"/>
    </location>
</feature>
<organism evidence="2 3">
    <name type="scientific">Gordonia alkaliphila</name>
    <dbReference type="NCBI Taxonomy" id="1053547"/>
    <lineage>
        <taxon>Bacteria</taxon>
        <taxon>Bacillati</taxon>
        <taxon>Actinomycetota</taxon>
        <taxon>Actinomycetes</taxon>
        <taxon>Mycobacteriales</taxon>
        <taxon>Gordoniaceae</taxon>
        <taxon>Gordonia</taxon>
    </lineage>
</organism>
<dbReference type="InterPro" id="IPR002575">
    <property type="entry name" value="Aminoglycoside_PTrfase"/>
</dbReference>
<reference evidence="3" key="1">
    <citation type="journal article" date="2019" name="Int. J. Syst. Evol. Microbiol.">
        <title>The Global Catalogue of Microorganisms (GCM) 10K type strain sequencing project: providing services to taxonomists for standard genome sequencing and annotation.</title>
        <authorList>
            <consortium name="The Broad Institute Genomics Platform"/>
            <consortium name="The Broad Institute Genome Sequencing Center for Infectious Disease"/>
            <person name="Wu L."/>
            <person name="Ma J."/>
        </authorList>
    </citation>
    <scope>NUCLEOTIDE SEQUENCE [LARGE SCALE GENOMIC DNA]</scope>
    <source>
        <strain evidence="3">JCM 18077</strain>
    </source>
</reference>
<dbReference type="InterPro" id="IPR052732">
    <property type="entry name" value="Cell-binding_unc_protein"/>
</dbReference>
<sequence>MEVNHLIGQNWQFPMQNAPDPSDVDPGAPLVDLLRRADALDPGATTEHIVTHGAVIVLNGDRAWKMKRPVTYRYLDFSGIADRRRALTDEYELNLRTAPQLYRGVHAITRTDAGVELDGPGDPIDYVLEMDRFPDDALCAQYADDDRLDDALLAALADQLVHMHAVAEVSDDLEGAARLLDVVVGNLGSMSRFPEILPPAQAEWLTDRQRALIAEHADLLDARARAGRVVRGHGDLHLANIVVLDDVPVPFDCLEFDPELATTDVLYDLAFLLMDLWQRGRRHEANAVANAYFDASGRDEDGYRLLPLLLSIRATVRAHVSAAAGAVGPALEYLALASSLLDPVPPVALAIGGASGTGKSTVARGVAHAMGAAPGARILRSDVLRKRLAGVAVFDRLPATGYTREASARVYGELERLAAAALDGGMSVIGDAVFGSAAEQDRIAEAATAAHARFLGVWLELSEQERIARIAARGLDASDADADVARAQTAALQAPGPTWHRVDAAGGARGVVARLI</sequence>
<gene>
    <name evidence="2" type="ORF">GCM10023217_00800</name>
</gene>
<dbReference type="Proteomes" id="UP001500822">
    <property type="component" value="Unassembled WGS sequence"/>
</dbReference>